<dbReference type="Gene3D" id="3.40.50.150">
    <property type="entry name" value="Vaccinia Virus protein VP39"/>
    <property type="match status" value="1"/>
</dbReference>
<dbReference type="EC" id="2.1.1.72" evidence="1"/>
<proteinExistence type="predicted"/>
<protein>
    <recommendedName>
        <fullName evidence="1">site-specific DNA-methyltransferase (adenine-specific)</fullName>
        <ecNumber evidence="1">2.1.1.72</ecNumber>
    </recommendedName>
</protein>
<keyword evidence="4" id="KW-0949">S-adenosyl-L-methionine</keyword>
<organism evidence="8 9">
    <name type="scientific">Bifidobacterium longum subsp. longum</name>
    <dbReference type="NCBI Taxonomy" id="1679"/>
    <lineage>
        <taxon>Bacteria</taxon>
        <taxon>Bacillati</taxon>
        <taxon>Actinomycetota</taxon>
        <taxon>Actinomycetes</taxon>
        <taxon>Bifidobacteriales</taxon>
        <taxon>Bifidobacteriaceae</taxon>
        <taxon>Bifidobacterium</taxon>
    </lineage>
</organism>
<evidence type="ECO:0000256" key="1">
    <source>
        <dbReference type="ARBA" id="ARBA00011900"/>
    </source>
</evidence>
<dbReference type="GO" id="GO:0009307">
    <property type="term" value="P:DNA restriction-modification system"/>
    <property type="evidence" value="ECO:0007669"/>
    <property type="project" value="UniProtKB-KW"/>
</dbReference>
<dbReference type="InterPro" id="IPR051537">
    <property type="entry name" value="DNA_Adenine_Mtase"/>
</dbReference>
<evidence type="ECO:0000256" key="2">
    <source>
        <dbReference type="ARBA" id="ARBA00022603"/>
    </source>
</evidence>
<sequence length="626" mass="71367">MVVRLTEDKVRTEADAVLGLSALDGKDGARSGTGQITTFNQLGFQGVQDKPDGWYLPSNRNDVALVLEAKASTIPLGRPQAEELLKNIRIVNEQYHKTVGLLYNGDDLRVFKNLEEVEAPAALQAVGYYLGLFNENGIDKDHIYELTARINNCLHFEFGIKNLYHRMIFTACALVAKRYDAHFVADGKVDYSEFHQVILSTINKEMLRDKRQNFKLNLLGDVFAEIKMNLNVNSEDEKEQAHVRELIKQFIEWVTEISDCINSDAWRGEDVMGIFFNEFNRYKTKSEAGQVFTPEHITDFMYRILEVNKDDRILDATCGSGGFLVKAMANMIREAGGVRTEKAREIKDGQLFGIEYDREIYALACANMLIHKDGKTNLEQMDTREETACAWIRRIAGGVWEKDEAGRYIYRSGGVTKVMMNPPYENKYGCMTIVENVMDNVPPNTLCGFILPDKKLEKTGKAQKQRILKHHRLLKVIKLPEDLFFGVGVTTSIFVFKAGVPQNDEEFFTCWMKDDGLVTVKNKGRHDVYGRWPEIEDTWVNTVKKQSGDSTCKWESPKKHLSYQMPVKPFEITEEDFRRTAMDYLMFQQGIDAKEFDESVLAGVYAGEVSDDGENVTISIPKDDKR</sequence>
<reference evidence="8 9" key="1">
    <citation type="journal article" date="2018" name="Sci. Rep.">
        <title>Genomic diversity and distribution of Bifidobacterium longum subsp. longum across the human lifespan.</title>
        <authorList>
            <person name="Odamaki T."/>
            <person name="Bottacini F."/>
            <person name="Kato K."/>
            <person name="Mitsuyama E."/>
            <person name="Yoshida K."/>
            <person name="Horigome A."/>
            <person name="Xiao J.Z."/>
            <person name="van Sinderen D."/>
        </authorList>
    </citation>
    <scope>NUCLEOTIDE SEQUENCE [LARGE SCALE GENOMIC DNA]</scope>
    <source>
        <strain evidence="8 9">MCC10083</strain>
    </source>
</reference>
<dbReference type="AlphaFoldDB" id="A0AB38IK50"/>
<evidence type="ECO:0000313" key="8">
    <source>
        <dbReference type="EMBL" id="TCF10091.1"/>
    </source>
</evidence>
<dbReference type="RefSeq" id="WP_131207985.1">
    <property type="nucleotide sequence ID" value="NZ_SHSB01000020.1"/>
</dbReference>
<keyword evidence="5" id="KW-0680">Restriction system</keyword>
<evidence type="ECO:0000256" key="5">
    <source>
        <dbReference type="ARBA" id="ARBA00022747"/>
    </source>
</evidence>
<dbReference type="Pfam" id="PF02384">
    <property type="entry name" value="N6_Mtase"/>
    <property type="match status" value="1"/>
</dbReference>
<dbReference type="PANTHER" id="PTHR42933:SF1">
    <property type="entry name" value="SITE-SPECIFIC DNA-METHYLTRANSFERASE (ADENINE-SPECIFIC)"/>
    <property type="match status" value="1"/>
</dbReference>
<dbReference type="SUPFAM" id="SSF53335">
    <property type="entry name" value="S-adenosyl-L-methionine-dependent methyltransferases"/>
    <property type="match status" value="1"/>
</dbReference>
<keyword evidence="3" id="KW-0808">Transferase</keyword>
<dbReference type="PRINTS" id="PR00507">
    <property type="entry name" value="N12N6MTFRASE"/>
</dbReference>
<dbReference type="GO" id="GO:0032259">
    <property type="term" value="P:methylation"/>
    <property type="evidence" value="ECO:0007669"/>
    <property type="project" value="UniProtKB-KW"/>
</dbReference>
<dbReference type="GO" id="GO:0003677">
    <property type="term" value="F:DNA binding"/>
    <property type="evidence" value="ECO:0007669"/>
    <property type="project" value="InterPro"/>
</dbReference>
<evidence type="ECO:0000256" key="6">
    <source>
        <dbReference type="ARBA" id="ARBA00047942"/>
    </source>
</evidence>
<dbReference type="Proteomes" id="UP000291226">
    <property type="component" value="Unassembled WGS sequence"/>
</dbReference>
<feature type="domain" description="DNA methylase adenine-specific" evidence="7">
    <location>
        <begin position="276"/>
        <end position="507"/>
    </location>
</feature>
<dbReference type="GO" id="GO:0009007">
    <property type="term" value="F:site-specific DNA-methyltransferase (adenine-specific) activity"/>
    <property type="evidence" value="ECO:0007669"/>
    <property type="project" value="UniProtKB-EC"/>
</dbReference>
<dbReference type="EMBL" id="SHSD01000025">
    <property type="protein sequence ID" value="TCF10091.1"/>
    <property type="molecule type" value="Genomic_DNA"/>
</dbReference>
<comment type="caution">
    <text evidence="8">The sequence shown here is derived from an EMBL/GenBank/DDBJ whole genome shotgun (WGS) entry which is preliminary data.</text>
</comment>
<evidence type="ECO:0000259" key="7">
    <source>
        <dbReference type="Pfam" id="PF02384"/>
    </source>
</evidence>
<name>A0AB38IK50_BIFLL</name>
<comment type="catalytic activity">
    <reaction evidence="6">
        <text>a 2'-deoxyadenosine in DNA + S-adenosyl-L-methionine = an N(6)-methyl-2'-deoxyadenosine in DNA + S-adenosyl-L-homocysteine + H(+)</text>
        <dbReference type="Rhea" id="RHEA:15197"/>
        <dbReference type="Rhea" id="RHEA-COMP:12418"/>
        <dbReference type="Rhea" id="RHEA-COMP:12419"/>
        <dbReference type="ChEBI" id="CHEBI:15378"/>
        <dbReference type="ChEBI" id="CHEBI:57856"/>
        <dbReference type="ChEBI" id="CHEBI:59789"/>
        <dbReference type="ChEBI" id="CHEBI:90615"/>
        <dbReference type="ChEBI" id="CHEBI:90616"/>
        <dbReference type="EC" id="2.1.1.72"/>
    </reaction>
</comment>
<dbReference type="InterPro" id="IPR003356">
    <property type="entry name" value="DNA_methylase_A-5"/>
</dbReference>
<gene>
    <name evidence="8" type="ORF">MCC10083_1035</name>
</gene>
<dbReference type="PANTHER" id="PTHR42933">
    <property type="entry name" value="SLR6095 PROTEIN"/>
    <property type="match status" value="1"/>
</dbReference>
<accession>A0AB38IK50</accession>
<dbReference type="InterPro" id="IPR029063">
    <property type="entry name" value="SAM-dependent_MTases_sf"/>
</dbReference>
<dbReference type="GO" id="GO:0008170">
    <property type="term" value="F:N-methyltransferase activity"/>
    <property type="evidence" value="ECO:0007669"/>
    <property type="project" value="InterPro"/>
</dbReference>
<keyword evidence="2 8" id="KW-0489">Methyltransferase</keyword>
<evidence type="ECO:0000256" key="3">
    <source>
        <dbReference type="ARBA" id="ARBA00022679"/>
    </source>
</evidence>
<evidence type="ECO:0000313" key="9">
    <source>
        <dbReference type="Proteomes" id="UP000291226"/>
    </source>
</evidence>
<evidence type="ECO:0000256" key="4">
    <source>
        <dbReference type="ARBA" id="ARBA00022691"/>
    </source>
</evidence>